<keyword evidence="4" id="KW-0090">Biological rhythms</keyword>
<feature type="compositionally biased region" description="Basic residues" evidence="7">
    <location>
        <begin position="358"/>
        <end position="370"/>
    </location>
</feature>
<dbReference type="GO" id="GO:0046983">
    <property type="term" value="F:protein dimerization activity"/>
    <property type="evidence" value="ECO:0007669"/>
    <property type="project" value="InterPro"/>
</dbReference>
<gene>
    <name evidence="9" type="ORF">CCH79_00004364</name>
</gene>
<feature type="compositionally biased region" description="Basic and acidic residues" evidence="7">
    <location>
        <begin position="64"/>
        <end position="74"/>
    </location>
</feature>
<feature type="region of interest" description="Disordered" evidence="7">
    <location>
        <begin position="358"/>
        <end position="381"/>
    </location>
</feature>
<dbReference type="EMBL" id="NHOQ01002481">
    <property type="protein sequence ID" value="PWA16502.1"/>
    <property type="molecule type" value="Genomic_DNA"/>
</dbReference>
<evidence type="ECO:0000256" key="4">
    <source>
        <dbReference type="ARBA" id="ARBA00023108"/>
    </source>
</evidence>
<keyword evidence="2" id="KW-0678">Repressor</keyword>
<keyword evidence="5" id="KW-0804">Transcription</keyword>
<evidence type="ECO:0000256" key="3">
    <source>
        <dbReference type="ARBA" id="ARBA00023015"/>
    </source>
</evidence>
<feature type="region of interest" description="Disordered" evidence="7">
    <location>
        <begin position="214"/>
        <end position="238"/>
    </location>
</feature>
<reference evidence="9 10" key="1">
    <citation type="journal article" date="2018" name="G3 (Bethesda)">
        <title>A High-Quality Reference Genome for the Invasive Mosquitofish Gambusia affinis Using a Chicago Library.</title>
        <authorList>
            <person name="Hoffberg S.L."/>
            <person name="Troendle N.J."/>
            <person name="Glenn T.C."/>
            <person name="Mahmud O."/>
            <person name="Louha S."/>
            <person name="Chalopin D."/>
            <person name="Bennetzen J.L."/>
            <person name="Mauricio R."/>
        </authorList>
    </citation>
    <scope>NUCLEOTIDE SEQUENCE [LARGE SCALE GENOMIC DNA]</scope>
    <source>
        <strain evidence="9">NE01/NJP1002.9</strain>
        <tissue evidence="9">Muscle</tissue>
    </source>
</reference>
<proteinExistence type="predicted"/>
<sequence length="558" mass="62249">MVCSEVRSLSDLSHRVSGCEEEEEQERWREGGGGIRRKAVLALTSAQPLRNWRDISNRGLLRIQSEDKTSKEENCGAAGPSMTGSSSQPIRSPSASSPLRSDGFFREGGPSAREGSVRRGEWMTSGGWRQHVWDWRVRSTQLGRDRTHSWLRPAFLHKTGLKHLKKIANTQSDKPLQASHPNFLIPDTPSTRYVQPIIAHLLFALANHNAMRNVGADPNANPKESTRNSQRGQPAAASLPSLYRPSMKAISPVRSVRSCYKAVCCISEQSLAIGRNKHPCVDESVSALCDMNDCYSKLKELVCIPQNKSVSQVEILQHVIDYIFDLQIALEAEDASAPEMVLSIKVQGNTCLHFTPGKRTRGAKKRKKEKGRGDRYLEKREKTEEEAEESVVLYAVKTCGKSLQHKMGVLDKNECNVTFLTSRFTLFFLLLSLHPSLNESQVQHAESMFTSMHLLSFPLLSIINKQPVAVGMLVRSSGSGELWRQLQFQPCTTVSYKSDKPSVPPANQRRDLTAGDLNFAGSSLALKRLFFCCMESAALRCTDSRLGLVPIPFQRQTR</sequence>
<feature type="region of interest" description="Disordered" evidence="7">
    <location>
        <begin position="7"/>
        <end position="31"/>
    </location>
</feature>
<dbReference type="GO" id="GO:0005634">
    <property type="term" value="C:nucleus"/>
    <property type="evidence" value="ECO:0007669"/>
    <property type="project" value="UniProtKB-SubCell"/>
</dbReference>
<dbReference type="SUPFAM" id="SSF47459">
    <property type="entry name" value="HLH, helix-loop-helix DNA-binding domain"/>
    <property type="match status" value="1"/>
</dbReference>
<evidence type="ECO:0000256" key="5">
    <source>
        <dbReference type="ARBA" id="ARBA00023163"/>
    </source>
</evidence>
<dbReference type="Gene3D" id="4.10.280.10">
    <property type="entry name" value="Helix-loop-helix DNA-binding domain"/>
    <property type="match status" value="1"/>
</dbReference>
<comment type="subcellular location">
    <subcellularLocation>
        <location evidence="1">Nucleus</location>
    </subcellularLocation>
</comment>
<keyword evidence="10" id="KW-1185">Reference proteome</keyword>
<dbReference type="InterPro" id="IPR011598">
    <property type="entry name" value="bHLH_dom"/>
</dbReference>
<evidence type="ECO:0000256" key="7">
    <source>
        <dbReference type="SAM" id="MobiDB-lite"/>
    </source>
</evidence>
<evidence type="ECO:0000256" key="6">
    <source>
        <dbReference type="ARBA" id="ARBA00023242"/>
    </source>
</evidence>
<dbReference type="PROSITE" id="PS50888">
    <property type="entry name" value="BHLH"/>
    <property type="match status" value="1"/>
</dbReference>
<dbReference type="InterPro" id="IPR036638">
    <property type="entry name" value="HLH_DNA-bd_sf"/>
</dbReference>
<feature type="region of interest" description="Disordered" evidence="7">
    <location>
        <begin position="63"/>
        <end position="121"/>
    </location>
</feature>
<evidence type="ECO:0000313" key="10">
    <source>
        <dbReference type="Proteomes" id="UP000250572"/>
    </source>
</evidence>
<dbReference type="GO" id="GO:0032922">
    <property type="term" value="P:circadian regulation of gene expression"/>
    <property type="evidence" value="ECO:0007669"/>
    <property type="project" value="TreeGrafter"/>
</dbReference>
<evidence type="ECO:0000313" key="9">
    <source>
        <dbReference type="EMBL" id="PWA16502.1"/>
    </source>
</evidence>
<dbReference type="GO" id="GO:0030154">
    <property type="term" value="P:cell differentiation"/>
    <property type="evidence" value="ECO:0007669"/>
    <property type="project" value="TreeGrafter"/>
</dbReference>
<name>A0A315V0X1_GAMAF</name>
<dbReference type="Pfam" id="PF00010">
    <property type="entry name" value="HLH"/>
    <property type="match status" value="1"/>
</dbReference>
<dbReference type="GO" id="GO:0000122">
    <property type="term" value="P:negative regulation of transcription by RNA polymerase II"/>
    <property type="evidence" value="ECO:0007669"/>
    <property type="project" value="InterPro"/>
</dbReference>
<dbReference type="CDD" id="cd19693">
    <property type="entry name" value="bHLH_dnHLH_ID3"/>
    <property type="match status" value="1"/>
</dbReference>
<dbReference type="GO" id="GO:0005737">
    <property type="term" value="C:cytoplasm"/>
    <property type="evidence" value="ECO:0007669"/>
    <property type="project" value="InterPro"/>
</dbReference>
<accession>A0A315V0X1</accession>
<keyword evidence="3" id="KW-0805">Transcription regulation</keyword>
<dbReference type="STRING" id="33528.ENSGAFP00000003767"/>
<dbReference type="InterPro" id="IPR026052">
    <property type="entry name" value="DNA-bd_prot-inh"/>
</dbReference>
<evidence type="ECO:0000256" key="1">
    <source>
        <dbReference type="ARBA" id="ARBA00004123"/>
    </source>
</evidence>
<evidence type="ECO:0000259" key="8">
    <source>
        <dbReference type="PROSITE" id="PS50888"/>
    </source>
</evidence>
<evidence type="ECO:0000256" key="2">
    <source>
        <dbReference type="ARBA" id="ARBA00022491"/>
    </source>
</evidence>
<comment type="caution">
    <text evidence="9">The sequence shown here is derived from an EMBL/GenBank/DDBJ whole genome shotgun (WGS) entry which is preliminary data.</text>
</comment>
<dbReference type="PANTHER" id="PTHR11723:SF16">
    <property type="entry name" value="DNA-BINDING PROTEIN INHIBITOR ID-3"/>
    <property type="match status" value="1"/>
</dbReference>
<dbReference type="PANTHER" id="PTHR11723">
    <property type="entry name" value="DNA-BINDING PROTEIN INHIBITOR"/>
    <property type="match status" value="1"/>
</dbReference>
<feature type="domain" description="BHLH" evidence="8">
    <location>
        <begin position="275"/>
        <end position="326"/>
    </location>
</feature>
<feature type="compositionally biased region" description="Basic and acidic residues" evidence="7">
    <location>
        <begin position="371"/>
        <end position="381"/>
    </location>
</feature>
<dbReference type="Proteomes" id="UP000250572">
    <property type="component" value="Unassembled WGS sequence"/>
</dbReference>
<feature type="compositionally biased region" description="Low complexity" evidence="7">
    <location>
        <begin position="85"/>
        <end position="98"/>
    </location>
</feature>
<organism evidence="9 10">
    <name type="scientific">Gambusia affinis</name>
    <name type="common">Western mosquitofish</name>
    <name type="synonym">Heterandria affinis</name>
    <dbReference type="NCBI Taxonomy" id="33528"/>
    <lineage>
        <taxon>Eukaryota</taxon>
        <taxon>Metazoa</taxon>
        <taxon>Chordata</taxon>
        <taxon>Craniata</taxon>
        <taxon>Vertebrata</taxon>
        <taxon>Euteleostomi</taxon>
        <taxon>Actinopterygii</taxon>
        <taxon>Neopterygii</taxon>
        <taxon>Teleostei</taxon>
        <taxon>Neoteleostei</taxon>
        <taxon>Acanthomorphata</taxon>
        <taxon>Ovalentaria</taxon>
        <taxon>Atherinomorphae</taxon>
        <taxon>Cyprinodontiformes</taxon>
        <taxon>Poeciliidae</taxon>
        <taxon>Poeciliinae</taxon>
        <taxon>Gambusia</taxon>
    </lineage>
</organism>
<keyword evidence="6" id="KW-0539">Nucleus</keyword>
<protein>
    <recommendedName>
        <fullName evidence="8">BHLH domain-containing protein</fullName>
    </recommendedName>
</protein>
<dbReference type="AlphaFoldDB" id="A0A315V0X1"/>